<reference evidence="1 2" key="1">
    <citation type="journal article" date="2021" name="Front. Genet.">
        <title>Chromosome-Level Genome Assembly Reveals Significant Gene Expansion in the Toll and IMD Signaling Pathways of Dendrolimus kikuchii.</title>
        <authorList>
            <person name="Zhou J."/>
            <person name="Wu P."/>
            <person name="Xiong Z."/>
            <person name="Liu N."/>
            <person name="Zhao N."/>
            <person name="Ji M."/>
            <person name="Qiu Y."/>
            <person name="Yang B."/>
        </authorList>
    </citation>
    <scope>NUCLEOTIDE SEQUENCE [LARGE SCALE GENOMIC DNA]</scope>
    <source>
        <strain evidence="1">Ann1</strain>
    </source>
</reference>
<evidence type="ECO:0000313" key="2">
    <source>
        <dbReference type="Proteomes" id="UP000824533"/>
    </source>
</evidence>
<dbReference type="EMBL" id="CM034391">
    <property type="protein sequence ID" value="KAJ0181253.1"/>
    <property type="molecule type" value="Genomic_DNA"/>
</dbReference>
<dbReference type="Proteomes" id="UP000824533">
    <property type="component" value="Linkage Group LG05"/>
</dbReference>
<gene>
    <name evidence="1" type="ORF">K1T71_003338</name>
</gene>
<keyword evidence="2" id="KW-1185">Reference proteome</keyword>
<sequence>MASEFKSEFESLDDEVKELLLNYKHKKATTYEPCTLQNFKECLIGLSEELGQYNINYIFNPHTDLKGNSLELDALVKLINSVWMLLHYHKNLSEKSKGLLEQNHALEHHNKQLRGLVDRLKEKINSEKNESKACVASAQRIADRSDDMYQKLTESKGKLVQIKKQKEASEKSLKNEISRLKLQNEKLLDRLRNKGASCSQTCDLTLLQMKEREKQQQMIISQLQKNNQELLHEVIGLKEDILSSGLSDLQLHTNK</sequence>
<accession>A0ACC1DBC2</accession>
<evidence type="ECO:0000313" key="1">
    <source>
        <dbReference type="EMBL" id="KAJ0181253.1"/>
    </source>
</evidence>
<organism evidence="1 2">
    <name type="scientific">Dendrolimus kikuchii</name>
    <dbReference type="NCBI Taxonomy" id="765133"/>
    <lineage>
        <taxon>Eukaryota</taxon>
        <taxon>Metazoa</taxon>
        <taxon>Ecdysozoa</taxon>
        <taxon>Arthropoda</taxon>
        <taxon>Hexapoda</taxon>
        <taxon>Insecta</taxon>
        <taxon>Pterygota</taxon>
        <taxon>Neoptera</taxon>
        <taxon>Endopterygota</taxon>
        <taxon>Lepidoptera</taxon>
        <taxon>Glossata</taxon>
        <taxon>Ditrysia</taxon>
        <taxon>Bombycoidea</taxon>
        <taxon>Lasiocampidae</taxon>
        <taxon>Dendrolimus</taxon>
    </lineage>
</organism>
<proteinExistence type="predicted"/>
<comment type="caution">
    <text evidence="1">The sequence shown here is derived from an EMBL/GenBank/DDBJ whole genome shotgun (WGS) entry which is preliminary data.</text>
</comment>
<protein>
    <submittedName>
        <fullName evidence="1">Uncharacterized protein</fullName>
    </submittedName>
</protein>
<name>A0ACC1DBC2_9NEOP</name>